<proteinExistence type="predicted"/>
<accession>A0A382Z609</accession>
<dbReference type="SUPFAM" id="SSF53850">
    <property type="entry name" value="Periplasmic binding protein-like II"/>
    <property type="match status" value="1"/>
</dbReference>
<gene>
    <name evidence="2" type="ORF">METZ01_LOCUS443369</name>
</gene>
<keyword evidence="1" id="KW-0472">Membrane</keyword>
<reference evidence="2" key="1">
    <citation type="submission" date="2018-05" db="EMBL/GenBank/DDBJ databases">
        <authorList>
            <person name="Lanie J.A."/>
            <person name="Ng W.-L."/>
            <person name="Kazmierczak K.M."/>
            <person name="Andrzejewski T.M."/>
            <person name="Davidsen T.M."/>
            <person name="Wayne K.J."/>
            <person name="Tettelin H."/>
            <person name="Glass J.I."/>
            <person name="Rusch D."/>
            <person name="Podicherti R."/>
            <person name="Tsui H.-C.T."/>
            <person name="Winkler M.E."/>
        </authorList>
    </citation>
    <scope>NUCLEOTIDE SEQUENCE</scope>
</reference>
<keyword evidence="1" id="KW-0812">Transmembrane</keyword>
<dbReference type="Pfam" id="PF16868">
    <property type="entry name" value="NMT1_3"/>
    <property type="match status" value="1"/>
</dbReference>
<keyword evidence="1" id="KW-1133">Transmembrane helix</keyword>
<evidence type="ECO:0000313" key="2">
    <source>
        <dbReference type="EMBL" id="SVD90515.1"/>
    </source>
</evidence>
<evidence type="ECO:0000256" key="1">
    <source>
        <dbReference type="SAM" id="Phobius"/>
    </source>
</evidence>
<name>A0A382Z609_9ZZZZ</name>
<evidence type="ECO:0008006" key="3">
    <source>
        <dbReference type="Google" id="ProtNLM"/>
    </source>
</evidence>
<dbReference type="AlphaFoldDB" id="A0A382Z609"/>
<feature type="transmembrane region" description="Helical" evidence="1">
    <location>
        <begin position="129"/>
        <end position="149"/>
    </location>
</feature>
<dbReference type="PANTHER" id="PTHR42941">
    <property type="entry name" value="SLL1037 PROTEIN"/>
    <property type="match status" value="1"/>
</dbReference>
<dbReference type="PANTHER" id="PTHR42941:SF1">
    <property type="entry name" value="SLL1037 PROTEIN"/>
    <property type="match status" value="1"/>
</dbReference>
<dbReference type="InterPro" id="IPR011852">
    <property type="entry name" value="TRAP_TAXI"/>
</dbReference>
<dbReference type="EMBL" id="UINC01181029">
    <property type="protein sequence ID" value="SVD90515.1"/>
    <property type="molecule type" value="Genomic_DNA"/>
</dbReference>
<sequence>QLALAPIHVEPRGDAPAEIQARTFTKGFRVRYPHVSPQTIPLMTYNGRPTAPVPSMGVQAVLVCQKNVDADIIERITRTLFEQRAVLSQKEPAFSGLNEEAAQADLQFPLHAGAENYYLRNEPGFLRTYAELIALAITMILLVWSVLTWTRRWYEQRRKNQIDNYYQAVEDIICRLHDGTDLREIDELENELLKIRQRASAELVKEQLAADESYIIYQNMLNGCQAMLVRMRQKIQASSEKGTPEANH</sequence>
<protein>
    <recommendedName>
        <fullName evidence="3">TRAP transporter solute receptor TAXI family protein</fullName>
    </recommendedName>
</protein>
<feature type="non-terminal residue" evidence="2">
    <location>
        <position position="1"/>
    </location>
</feature>
<dbReference type="Gene3D" id="3.40.190.10">
    <property type="entry name" value="Periplasmic binding protein-like II"/>
    <property type="match status" value="2"/>
</dbReference>
<organism evidence="2">
    <name type="scientific">marine metagenome</name>
    <dbReference type="NCBI Taxonomy" id="408172"/>
    <lineage>
        <taxon>unclassified sequences</taxon>
        <taxon>metagenomes</taxon>
        <taxon>ecological metagenomes</taxon>
    </lineage>
</organism>